<evidence type="ECO:0000313" key="1">
    <source>
        <dbReference type="EMBL" id="KAK3079946.1"/>
    </source>
</evidence>
<sequence>MSAQSTSTPPPREMPHEGLQSSFFLRRQLRAYMMASLPSQPLQPQRQHETLSPPSQSHRLQTHISLTYPPSNRTSSSLLAPLDRARSPEIPPTPSSEAAAATPTNPSPTSTPAARPFLPPLQSQTSSTDLAALSVTVPSRAWASWLSRACAGGCYETEHYCEGCGEMVARTADGEARLVVAVGLRGVGVCAEGGGDEVCGGRSGEGEGRGGREIKELKRRTEVLVREVRVARRVEVDGLQGAWVEVGDVRRVPLVELDGGREVAVEAMGHSGPRHGGIGSAEMR</sequence>
<proteinExistence type="predicted"/>
<protein>
    <submittedName>
        <fullName evidence="1">Uncharacterized protein</fullName>
    </submittedName>
</protein>
<reference evidence="1" key="1">
    <citation type="submission" date="2024-09" db="EMBL/GenBank/DDBJ databases">
        <title>Black Yeasts Isolated from many extreme environments.</title>
        <authorList>
            <person name="Coleine C."/>
            <person name="Stajich J.E."/>
            <person name="Selbmann L."/>
        </authorList>
    </citation>
    <scope>NUCLEOTIDE SEQUENCE</scope>
    <source>
        <strain evidence="1">CCFEE 5737</strain>
    </source>
</reference>
<dbReference type="EMBL" id="JAWDJW010000831">
    <property type="protein sequence ID" value="KAK3079946.1"/>
    <property type="molecule type" value="Genomic_DNA"/>
</dbReference>
<comment type="caution">
    <text evidence="1">The sequence shown here is derived from an EMBL/GenBank/DDBJ whole genome shotgun (WGS) entry which is preliminary data.</text>
</comment>
<accession>A0ACC3DTC6</accession>
<organism evidence="1 2">
    <name type="scientific">Coniosporium uncinatum</name>
    <dbReference type="NCBI Taxonomy" id="93489"/>
    <lineage>
        <taxon>Eukaryota</taxon>
        <taxon>Fungi</taxon>
        <taxon>Dikarya</taxon>
        <taxon>Ascomycota</taxon>
        <taxon>Pezizomycotina</taxon>
        <taxon>Dothideomycetes</taxon>
        <taxon>Dothideomycetes incertae sedis</taxon>
        <taxon>Coniosporium</taxon>
    </lineage>
</organism>
<evidence type="ECO:0000313" key="2">
    <source>
        <dbReference type="Proteomes" id="UP001186974"/>
    </source>
</evidence>
<name>A0ACC3DTC6_9PEZI</name>
<keyword evidence="2" id="KW-1185">Reference proteome</keyword>
<dbReference type="Proteomes" id="UP001186974">
    <property type="component" value="Unassembled WGS sequence"/>
</dbReference>
<gene>
    <name evidence="1" type="ORF">LTS18_003530</name>
</gene>